<dbReference type="OrthoDB" id="8480796at2"/>
<accession>A0A4P6UQ62</accession>
<gene>
    <name evidence="1" type="ORF">DW355_17660</name>
</gene>
<proteinExistence type="predicted"/>
<dbReference type="AlphaFoldDB" id="A0A4P6UQ62"/>
<sequence length="77" mass="8416">MVTRRALHGRPHRLNQGVIEQVGTPLEIYRAPATPFVAEFVGKVNRLPAVAEGGHWFRCGPLRCSARKARSSGLAVP</sequence>
<dbReference type="Proteomes" id="UP000292939">
    <property type="component" value="Chromosome"/>
</dbReference>
<dbReference type="EMBL" id="CP031395">
    <property type="protein sequence ID" value="QBK06285.1"/>
    <property type="molecule type" value="Genomic_DNA"/>
</dbReference>
<organism evidence="1 2">
    <name type="scientific">Hylemonella gracilis</name>
    <dbReference type="NCBI Taxonomy" id="80880"/>
    <lineage>
        <taxon>Bacteria</taxon>
        <taxon>Pseudomonadati</taxon>
        <taxon>Pseudomonadota</taxon>
        <taxon>Betaproteobacteria</taxon>
        <taxon>Burkholderiales</taxon>
        <taxon>Comamonadaceae</taxon>
        <taxon>Hylemonella</taxon>
    </lineage>
</organism>
<evidence type="ECO:0000313" key="2">
    <source>
        <dbReference type="Proteomes" id="UP000292939"/>
    </source>
</evidence>
<protein>
    <submittedName>
        <fullName evidence="1">Uncharacterized protein</fullName>
    </submittedName>
</protein>
<dbReference type="KEGG" id="hgr:DW355_17660"/>
<dbReference type="RefSeq" id="WP_131282075.1">
    <property type="nucleotide sequence ID" value="NZ_CP031395.1"/>
</dbReference>
<dbReference type="Gene3D" id="2.40.50.100">
    <property type="match status" value="1"/>
</dbReference>
<name>A0A4P6UQ62_9BURK</name>
<evidence type="ECO:0000313" key="1">
    <source>
        <dbReference type="EMBL" id="QBK06285.1"/>
    </source>
</evidence>
<reference evidence="1 2" key="1">
    <citation type="submission" date="2018-07" db="EMBL/GenBank/DDBJ databases">
        <title>Exploring interactions and the metabolic potential of the ultra-small soil bacteria Hylemonella gracilis.</title>
        <authorList>
            <person name="Tyc O."/>
            <person name="Kulkarni P."/>
            <person name="Gawehns F."/>
            <person name="Hundscheid M."/>
            <person name="Zweers H."/>
            <person name="Garbeva P."/>
        </authorList>
    </citation>
    <scope>NUCLEOTIDE SEQUENCE [LARGE SCALE GENOMIC DNA]</scope>
    <source>
        <strain evidence="1 2">NS1</strain>
    </source>
</reference>